<sequence length="119" mass="13679">MSKVSEKTLKKRRLAQYREAFKNIDDDKMAIVERTIDFAIDLEFRLDNLQKNLDKDGFIEEYCNGKDQYGTKESTASKAYSTALKNYNSLIRTLLSCMPQKTSDDVDDGFEAFVGTLKK</sequence>
<protein>
    <submittedName>
        <fullName evidence="1">Uncharacterized protein</fullName>
    </submittedName>
</protein>
<organism evidence="1 2">
    <name type="scientific">Megamonas rupellensis</name>
    <dbReference type="NCBI Taxonomy" id="491921"/>
    <lineage>
        <taxon>Bacteria</taxon>
        <taxon>Bacillati</taxon>
        <taxon>Bacillota</taxon>
        <taxon>Negativicutes</taxon>
        <taxon>Selenomonadales</taxon>
        <taxon>Selenomonadaceae</taxon>
        <taxon>Megamonas</taxon>
    </lineage>
</organism>
<name>A0A412CH39_9FIRM</name>
<gene>
    <name evidence="1" type="ORF">DWY77_00175</name>
</gene>
<dbReference type="EMBL" id="QRTP01000001">
    <property type="protein sequence ID" value="RGQ87018.1"/>
    <property type="molecule type" value="Genomic_DNA"/>
</dbReference>
<evidence type="ECO:0000313" key="1">
    <source>
        <dbReference type="EMBL" id="RGQ87018.1"/>
    </source>
</evidence>
<evidence type="ECO:0000313" key="2">
    <source>
        <dbReference type="Proteomes" id="UP000286147"/>
    </source>
</evidence>
<proteinExistence type="predicted"/>
<comment type="caution">
    <text evidence="1">The sequence shown here is derived from an EMBL/GenBank/DDBJ whole genome shotgun (WGS) entry which is preliminary data.</text>
</comment>
<accession>A0A412CH39</accession>
<reference evidence="1 2" key="1">
    <citation type="submission" date="2018-08" db="EMBL/GenBank/DDBJ databases">
        <title>A genome reference for cultivated species of the human gut microbiota.</title>
        <authorList>
            <person name="Zou Y."/>
            <person name="Xue W."/>
            <person name="Luo G."/>
        </authorList>
    </citation>
    <scope>NUCLEOTIDE SEQUENCE [LARGE SCALE GENOMIC DNA]</scope>
    <source>
        <strain evidence="1 2">AF27-12</strain>
    </source>
</reference>
<dbReference type="Proteomes" id="UP000286147">
    <property type="component" value="Unassembled WGS sequence"/>
</dbReference>
<dbReference type="AlphaFoldDB" id="A0A412CH39"/>
<dbReference type="RefSeq" id="WP_118035328.1">
    <property type="nucleotide sequence ID" value="NZ_QRTP01000001.1"/>
</dbReference>